<name>A0A1I4V1B9_9PROT</name>
<dbReference type="InterPro" id="IPR050900">
    <property type="entry name" value="Transposase_IS3/IS150/IS904"/>
</dbReference>
<dbReference type="PROSITE" id="PS50994">
    <property type="entry name" value="INTEGRASE"/>
    <property type="match status" value="1"/>
</dbReference>
<dbReference type="Pfam" id="PF00665">
    <property type="entry name" value="rve"/>
    <property type="match status" value="1"/>
</dbReference>
<evidence type="ECO:0000313" key="3">
    <source>
        <dbReference type="Proteomes" id="UP000199561"/>
    </source>
</evidence>
<dbReference type="AlphaFoldDB" id="A0A1I4V1B9"/>
<evidence type="ECO:0000259" key="1">
    <source>
        <dbReference type="PROSITE" id="PS50994"/>
    </source>
</evidence>
<dbReference type="Pfam" id="PF13276">
    <property type="entry name" value="HTH_21"/>
    <property type="match status" value="1"/>
</dbReference>
<dbReference type="SUPFAM" id="SSF53098">
    <property type="entry name" value="Ribonuclease H-like"/>
    <property type="match status" value="1"/>
</dbReference>
<dbReference type="InterPro" id="IPR036397">
    <property type="entry name" value="RNaseH_sf"/>
</dbReference>
<dbReference type="InterPro" id="IPR048020">
    <property type="entry name" value="Transpos_IS3"/>
</dbReference>
<dbReference type="InterPro" id="IPR001584">
    <property type="entry name" value="Integrase_cat-core"/>
</dbReference>
<feature type="domain" description="Integrase catalytic" evidence="1">
    <location>
        <begin position="98"/>
        <end position="268"/>
    </location>
</feature>
<proteinExistence type="predicted"/>
<reference evidence="2 3" key="1">
    <citation type="submission" date="2016-10" db="EMBL/GenBank/DDBJ databases">
        <authorList>
            <person name="de Groot N.N."/>
        </authorList>
    </citation>
    <scope>NUCLEOTIDE SEQUENCE [LARGE SCALE GENOMIC DNA]</scope>
    <source>
        <strain evidence="2 3">Nm146</strain>
    </source>
</reference>
<dbReference type="Proteomes" id="UP000199561">
    <property type="component" value="Unassembled WGS sequence"/>
</dbReference>
<evidence type="ECO:0000313" key="2">
    <source>
        <dbReference type="EMBL" id="SFM94982.1"/>
    </source>
</evidence>
<gene>
    <name evidence="2" type="ORF">SAMN05421880_1692</name>
</gene>
<protein>
    <submittedName>
        <fullName evidence="2">Putative transposase</fullName>
    </submittedName>
</protein>
<dbReference type="InterPro" id="IPR012337">
    <property type="entry name" value="RNaseH-like_sf"/>
</dbReference>
<dbReference type="NCBIfam" id="NF033516">
    <property type="entry name" value="transpos_IS3"/>
    <property type="match status" value="1"/>
</dbReference>
<dbReference type="STRING" id="52442.SAMN05421880_1692"/>
<dbReference type="Gene3D" id="3.30.420.10">
    <property type="entry name" value="Ribonuclease H-like superfamily/Ribonuclease H"/>
    <property type="match status" value="1"/>
</dbReference>
<dbReference type="GO" id="GO:0015074">
    <property type="term" value="P:DNA integration"/>
    <property type="evidence" value="ECO:0007669"/>
    <property type="project" value="InterPro"/>
</dbReference>
<dbReference type="GO" id="GO:0003676">
    <property type="term" value="F:nucleic acid binding"/>
    <property type="evidence" value="ECO:0007669"/>
    <property type="project" value="InterPro"/>
</dbReference>
<dbReference type="PANTHER" id="PTHR46889:SF4">
    <property type="entry name" value="TRANSPOSASE INSO FOR INSERTION SEQUENCE ELEMENT IS911B-RELATED"/>
    <property type="match status" value="1"/>
</dbReference>
<keyword evidence="3" id="KW-1185">Reference proteome</keyword>
<dbReference type="EMBL" id="FOUF01000069">
    <property type="protein sequence ID" value="SFM94982.1"/>
    <property type="molecule type" value="Genomic_DNA"/>
</dbReference>
<accession>A0A1I4V1B9</accession>
<sequence>MVQTAHQLPKARRCKLLDIPRSSSYYQPQPVAKEDLLLMQLIDRIHMDKPFLGSRRIVDALTEQGYETGRKHVRRLMRLMGIQAIHPGPKTSKPHPRHKIYPYLLRGLEINRANQVWCSDVTYLPMASGFLYLTVIMDWYSRKVLSWRVSNSLDASFCVDALEEAIYRYGTPGIFNTDQGSQYTSEAFIEVLENHGIKISMDGKGAWKDNVFVERLWRSVKYEEVYLNAYESASEAKQSLAKYFHFYNEKRKHQTLMATPDQVYYESVRLQGAG</sequence>
<dbReference type="PANTHER" id="PTHR46889">
    <property type="entry name" value="TRANSPOSASE INSF FOR INSERTION SEQUENCE IS3B-RELATED"/>
    <property type="match status" value="1"/>
</dbReference>
<dbReference type="InterPro" id="IPR025948">
    <property type="entry name" value="HTH-like_dom"/>
</dbReference>
<organism evidence="2 3">
    <name type="scientific">Nitrosomonas nitrosa</name>
    <dbReference type="NCBI Taxonomy" id="52442"/>
    <lineage>
        <taxon>Bacteria</taxon>
        <taxon>Pseudomonadati</taxon>
        <taxon>Pseudomonadota</taxon>
        <taxon>Betaproteobacteria</taxon>
        <taxon>Nitrosomonadales</taxon>
        <taxon>Nitrosomonadaceae</taxon>
        <taxon>Nitrosomonas</taxon>
    </lineage>
</organism>